<dbReference type="NCBIfam" id="TIGR03184">
    <property type="entry name" value="DNA_S_dndE"/>
    <property type="match status" value="1"/>
</dbReference>
<name>A0ABM6JVS5_SPOUR</name>
<evidence type="ECO:0000313" key="2">
    <source>
        <dbReference type="Proteomes" id="UP000192486"/>
    </source>
</evidence>
<evidence type="ECO:0000313" key="1">
    <source>
        <dbReference type="EMBL" id="ARF14004.1"/>
    </source>
</evidence>
<organism evidence="1 2">
    <name type="scientific">Sporosarcina ureae</name>
    <dbReference type="NCBI Taxonomy" id="1571"/>
    <lineage>
        <taxon>Bacteria</taxon>
        <taxon>Bacillati</taxon>
        <taxon>Bacillota</taxon>
        <taxon>Bacilli</taxon>
        <taxon>Bacillales</taxon>
        <taxon>Caryophanaceae</taxon>
        <taxon>Sporosarcina</taxon>
    </lineage>
</organism>
<dbReference type="InterPro" id="IPR014969">
    <property type="entry name" value="DNA_S_DndE"/>
</dbReference>
<dbReference type="RefSeq" id="WP_029055185.1">
    <property type="nucleotide sequence ID" value="NZ_CP015108.1"/>
</dbReference>
<dbReference type="Pfam" id="PF08870">
    <property type="entry name" value="DndE"/>
    <property type="match status" value="1"/>
</dbReference>
<dbReference type="Proteomes" id="UP000192486">
    <property type="component" value="Chromosome"/>
</dbReference>
<dbReference type="EMBL" id="CP015108">
    <property type="protein sequence ID" value="ARF14004.1"/>
    <property type="molecule type" value="Genomic_DNA"/>
</dbReference>
<gene>
    <name evidence="1" type="ORF">SporoS204_07505</name>
</gene>
<sequence>MNFRLKTSSSTGEKILALQTNTGLTWNILARIAIALSLKDPSLPENVTNRGGLEIHRNALTGEMDFVYKTIIKQHSQRNVPEDEYFPDLFNAHLERGMAILDNEYRYAGNFEKLLLSLLEMGGQQDGVSG</sequence>
<keyword evidence="2" id="KW-1185">Reference proteome</keyword>
<accession>A0ABM6JVS5</accession>
<protein>
    <submittedName>
        <fullName evidence="1">DNA sulfur modification protein DndE</fullName>
    </submittedName>
</protein>
<dbReference type="InterPro" id="IPR038472">
    <property type="entry name" value="DndE_sf"/>
</dbReference>
<proteinExistence type="predicted"/>
<dbReference type="Gene3D" id="1.10.1220.160">
    <property type="entry name" value="DNA sulphur modification protein DndE"/>
    <property type="match status" value="1"/>
</dbReference>
<reference evidence="1 2" key="1">
    <citation type="submission" date="2016-04" db="EMBL/GenBank/DDBJ databases">
        <title>Comparative Genomics and Epigenetics of Sporosarcina ureae.</title>
        <authorList>
            <person name="Oliver A.S."/>
            <person name="Cooper K.K."/>
        </authorList>
    </citation>
    <scope>NUCLEOTIDE SEQUENCE [LARGE SCALE GENOMIC DNA]</scope>
    <source>
        <strain evidence="1 2">S204</strain>
    </source>
</reference>